<dbReference type="Pfam" id="PF10105">
    <property type="entry name" value="DUF2344"/>
    <property type="match status" value="1"/>
</dbReference>
<dbReference type="InterPro" id="IPR018768">
    <property type="entry name" value="DUF2344"/>
</dbReference>
<proteinExistence type="predicted"/>
<evidence type="ECO:0000259" key="1">
    <source>
        <dbReference type="Pfam" id="PF10105"/>
    </source>
</evidence>
<reference evidence="2" key="1">
    <citation type="submission" date="2017-02" db="EMBL/GenBank/DDBJ databases">
        <title>Delving into the versatile metabolic prowess of the omnipresent phylum Bacteroidetes.</title>
        <authorList>
            <person name="Nobu M.K."/>
            <person name="Mei R."/>
            <person name="Narihiro T."/>
            <person name="Kuroda K."/>
            <person name="Liu W.-T."/>
        </authorList>
    </citation>
    <scope>NUCLEOTIDE SEQUENCE</scope>
    <source>
        <strain evidence="2">ADurb.Bin417</strain>
    </source>
</reference>
<feature type="domain" description="DUF2344" evidence="1">
    <location>
        <begin position="2"/>
        <end position="118"/>
    </location>
</feature>
<dbReference type="NCBIfam" id="TIGR03936">
    <property type="entry name" value="sam_1_link_chp"/>
    <property type="match status" value="1"/>
</dbReference>
<dbReference type="Proteomes" id="UP000485484">
    <property type="component" value="Unassembled WGS sequence"/>
</dbReference>
<protein>
    <recommendedName>
        <fullName evidence="1">DUF2344 domain-containing protein</fullName>
    </recommendedName>
</protein>
<evidence type="ECO:0000313" key="2">
    <source>
        <dbReference type="EMBL" id="OPZ89351.1"/>
    </source>
</evidence>
<dbReference type="AlphaFoldDB" id="A0A1V5M960"/>
<organism evidence="2">
    <name type="scientific">candidate division TA06 bacterium ADurb.Bin417</name>
    <dbReference type="NCBI Taxonomy" id="1852828"/>
    <lineage>
        <taxon>Bacteria</taxon>
        <taxon>Bacteria division TA06</taxon>
    </lineage>
</organism>
<sequence length="161" mass="18717">MKLMVRYRKTGPVRFISHLDTERFWRRAVRRAGLPAVRTRGFSVREKIELGYPLPVGCESEGEDFVLELEGEIEPETVADRLAAVMPEGFGVAGVFPYREKESLFIRTRTLVYQVEGKRVELPVENGRSPRLWPFLSEYFGCSEAEAKLFRVTRVEIRYRE</sequence>
<comment type="caution">
    <text evidence="2">The sequence shown here is derived from an EMBL/GenBank/DDBJ whole genome shotgun (WGS) entry which is preliminary data.</text>
</comment>
<gene>
    <name evidence="2" type="ORF">BWY73_01523</name>
</gene>
<accession>A0A1V5M960</accession>
<name>A0A1V5M960_UNCT6</name>
<dbReference type="EMBL" id="MWAK01000378">
    <property type="protein sequence ID" value="OPZ89351.1"/>
    <property type="molecule type" value="Genomic_DNA"/>
</dbReference>